<dbReference type="EMBL" id="BA000038">
    <property type="protein sequence ID" value="BAC96266.1"/>
    <property type="molecule type" value="Genomic_DNA"/>
</dbReference>
<proteinExistence type="predicted"/>
<sequence>MIRMTICADFSSNAILWLFFASVRPMTKKPDRQTAMRNIIDAVKKELPLYESETFVCGPKGECVGCPKKLLEMVDGELSYWEHAMNRGVIPHFDEIRRFGKLCSSVRKGLARNNLISST</sequence>
<evidence type="ECO:0000313" key="1">
    <source>
        <dbReference type="EMBL" id="BAC96266.1"/>
    </source>
</evidence>
<dbReference type="STRING" id="672.VV93_v1c32280"/>
<dbReference type="eggNOG" id="ENOG5032UPM">
    <property type="taxonomic scope" value="Bacteria"/>
</dbReference>
<gene>
    <name evidence="1" type="ordered locus">VVA0240</name>
</gene>
<dbReference type="HOGENOM" id="CLU_162092_0_0_6"/>
<protein>
    <submittedName>
        <fullName evidence="1">Uncharacterized protein</fullName>
    </submittedName>
</protein>
<dbReference type="Proteomes" id="UP000002675">
    <property type="component" value="Chromosome II"/>
</dbReference>
<evidence type="ECO:0000313" key="2">
    <source>
        <dbReference type="Proteomes" id="UP000002675"/>
    </source>
</evidence>
<organism evidence="1 2">
    <name type="scientific">Vibrio vulnificus (strain YJ016)</name>
    <dbReference type="NCBI Taxonomy" id="196600"/>
    <lineage>
        <taxon>Bacteria</taxon>
        <taxon>Pseudomonadati</taxon>
        <taxon>Pseudomonadota</taxon>
        <taxon>Gammaproteobacteria</taxon>
        <taxon>Vibrionales</taxon>
        <taxon>Vibrionaceae</taxon>
        <taxon>Vibrio</taxon>
    </lineage>
</organism>
<name>Q7MFS9_VIBVY</name>
<dbReference type="KEGG" id="vvy:VVA0240"/>
<dbReference type="AlphaFoldDB" id="Q7MFS9"/>
<reference evidence="1 2" key="1">
    <citation type="journal article" date="2003" name="Genome Res.">
        <title>Comparative genome analysis of Vibrio vulnificus, a marine pathogen.</title>
        <authorList>
            <person name="Chen C.Y."/>
            <person name="Wu K.M."/>
            <person name="Chang Y.C."/>
            <person name="Chang C.H."/>
            <person name="Tsai H.C."/>
            <person name="Liao T.L."/>
            <person name="Liu Y.M."/>
            <person name="Chen H.J."/>
            <person name="Shen A.B."/>
            <person name="Li J.C."/>
            <person name="Su T.L."/>
            <person name="Shao C.P."/>
            <person name="Lee C.T."/>
            <person name="Hor L.I."/>
            <person name="Tsai S.F."/>
        </authorList>
    </citation>
    <scope>NUCLEOTIDE SEQUENCE [LARGE SCALE GENOMIC DNA]</scope>
    <source>
        <strain evidence="1 2">YJ016</strain>
    </source>
</reference>
<accession>Q7MFS9</accession>